<dbReference type="EMBL" id="MLOK01000054">
    <property type="protein sequence ID" value="OIM20536.1"/>
    <property type="molecule type" value="Genomic_DNA"/>
</dbReference>
<protein>
    <recommendedName>
        <fullName evidence="4">Alanine racemase</fullName>
        <ecNumber evidence="4">5.1.1.1</ecNumber>
    </recommendedName>
</protein>
<comment type="cofactor">
    <cofactor evidence="1 4 5">
        <name>pyridoxal 5'-phosphate</name>
        <dbReference type="ChEBI" id="CHEBI:597326"/>
    </cofactor>
</comment>
<dbReference type="GO" id="GO:0008784">
    <property type="term" value="F:alanine racemase activity"/>
    <property type="evidence" value="ECO:0007669"/>
    <property type="project" value="UniProtKB-UniRule"/>
</dbReference>
<dbReference type="SUPFAM" id="SSF51419">
    <property type="entry name" value="PLP-binding barrel"/>
    <property type="match status" value="1"/>
</dbReference>
<comment type="catalytic activity">
    <reaction evidence="4">
        <text>L-alanine = D-alanine</text>
        <dbReference type="Rhea" id="RHEA:20249"/>
        <dbReference type="ChEBI" id="CHEBI:57416"/>
        <dbReference type="ChEBI" id="CHEBI:57972"/>
        <dbReference type="EC" id="5.1.1.1"/>
    </reaction>
</comment>
<dbReference type="GO" id="GO:0030170">
    <property type="term" value="F:pyridoxal phosphate binding"/>
    <property type="evidence" value="ECO:0007669"/>
    <property type="project" value="UniProtKB-UniRule"/>
</dbReference>
<sequence length="386" mass="43035">MVTAIHRPTWVSVDLDAAAHNLQEIREWTKAKKVYAVLKADGYGLGAIPLAKAFQETASADALIVSNLDEALELRQADLTLPIWVLGAWDYSDLKLFIDHDIVITIPSLAWLQDLPDFEGTLKVSLAIDTGMTRIGFDKADEISAAKKIIDKNPQLDLFSVYTHFATADEAGEKSKAYFEEQLRRWQELTINQGFDPSLFSMANSATCIWHHDDPRISFAAIRPGQLISGVNVSNGELKMPPDLHLERIFSVCSEIADVRFVKKDQSLSYGASEKMPEDGYVATLPFGYNDGWLRRMQKSSVIINGKRMPIIGRITMDQTMVKLDRKYPIGTRVTLIGKDGGEQITVEEVANYSHTIVDEIQTTLAPRIKRIYTGDLAEVIGANYG</sequence>
<dbReference type="InterPro" id="IPR001608">
    <property type="entry name" value="Ala_racemase_N"/>
</dbReference>
<dbReference type="InterPro" id="IPR011079">
    <property type="entry name" value="Ala_racemase_C"/>
</dbReference>
<accession>A0A6H3GV88</accession>
<dbReference type="Gene3D" id="2.40.37.10">
    <property type="entry name" value="Lyase, Ornithine Decarboxylase, Chain A, domain 1"/>
    <property type="match status" value="1"/>
</dbReference>
<evidence type="ECO:0000256" key="6">
    <source>
        <dbReference type="PIRSR" id="PIRSR600821-52"/>
    </source>
</evidence>
<dbReference type="Pfam" id="PF01168">
    <property type="entry name" value="Ala_racemase_N"/>
    <property type="match status" value="1"/>
</dbReference>
<dbReference type="Proteomes" id="UP000181728">
    <property type="component" value="Unassembled WGS sequence"/>
</dbReference>
<evidence type="ECO:0000256" key="1">
    <source>
        <dbReference type="ARBA" id="ARBA00001933"/>
    </source>
</evidence>
<feature type="active site" description="Proton acceptor; specific for D-alanine" evidence="4">
    <location>
        <position position="39"/>
    </location>
</feature>
<reference evidence="7 8" key="1">
    <citation type="journal article" date="2016" name="BMC Genomics">
        <title>Consensus pan-genome assembly of the specialised wine bacterium Oenococcus oeni.</title>
        <authorList>
            <person name="Sternes P.R."/>
            <person name="Borneman A.R."/>
        </authorList>
    </citation>
    <scope>NUCLEOTIDE SEQUENCE [LARGE SCALE GENOMIC DNA]</scope>
    <source>
        <strain evidence="7 8">AWRIB661</strain>
    </source>
</reference>
<gene>
    <name evidence="7" type="ORF">ATX59_08140</name>
</gene>
<evidence type="ECO:0000313" key="7">
    <source>
        <dbReference type="EMBL" id="OIM20536.1"/>
    </source>
</evidence>
<dbReference type="PANTHER" id="PTHR30511">
    <property type="entry name" value="ALANINE RACEMASE"/>
    <property type="match status" value="1"/>
</dbReference>
<keyword evidence="3 4" id="KW-0413">Isomerase</keyword>
<dbReference type="PANTHER" id="PTHR30511:SF0">
    <property type="entry name" value="ALANINE RACEMASE, CATABOLIC-RELATED"/>
    <property type="match status" value="1"/>
</dbReference>
<dbReference type="HAMAP" id="MF_01201">
    <property type="entry name" value="Ala_racemase"/>
    <property type="match status" value="1"/>
</dbReference>
<comment type="caution">
    <text evidence="7">The sequence shown here is derived from an EMBL/GenBank/DDBJ whole genome shotgun (WGS) entry which is preliminary data.</text>
</comment>
<proteinExistence type="inferred from homology"/>
<evidence type="ECO:0000256" key="4">
    <source>
        <dbReference type="HAMAP-Rule" id="MF_01201"/>
    </source>
</evidence>
<organism evidence="7 8">
    <name type="scientific">Oenococcus oeni</name>
    <name type="common">Leuconostoc oenos</name>
    <dbReference type="NCBI Taxonomy" id="1247"/>
    <lineage>
        <taxon>Bacteria</taxon>
        <taxon>Bacillati</taxon>
        <taxon>Bacillota</taxon>
        <taxon>Bacilli</taxon>
        <taxon>Lactobacillales</taxon>
        <taxon>Lactobacillaceae</taxon>
        <taxon>Oenococcus</taxon>
    </lineage>
</organism>
<comment type="pathway">
    <text evidence="4">Amino-acid biosynthesis; D-alanine biosynthesis; D-alanine from L-alanine: step 1/1.</text>
</comment>
<dbReference type="Gene3D" id="3.20.20.10">
    <property type="entry name" value="Alanine racemase"/>
    <property type="match status" value="1"/>
</dbReference>
<feature type="active site" description="Proton acceptor; specific for L-alanine" evidence="4">
    <location>
        <position position="270"/>
    </location>
</feature>
<dbReference type="RefSeq" id="WP_002822041.1">
    <property type="nucleotide sequence ID" value="NZ_CP014324.1"/>
</dbReference>
<dbReference type="GO" id="GO:0009252">
    <property type="term" value="P:peptidoglycan biosynthetic process"/>
    <property type="evidence" value="ECO:0007669"/>
    <property type="project" value="TreeGrafter"/>
</dbReference>
<dbReference type="PROSITE" id="PS00395">
    <property type="entry name" value="ALANINE_RACEMASE"/>
    <property type="match status" value="1"/>
</dbReference>
<dbReference type="CDD" id="cd00430">
    <property type="entry name" value="PLPDE_III_AR"/>
    <property type="match status" value="1"/>
</dbReference>
<dbReference type="FunFam" id="3.20.20.10:FF:000002">
    <property type="entry name" value="Alanine racemase"/>
    <property type="match status" value="1"/>
</dbReference>
<dbReference type="SMART" id="SM01005">
    <property type="entry name" value="Ala_racemase_C"/>
    <property type="match status" value="1"/>
</dbReference>
<dbReference type="UniPathway" id="UPA00042">
    <property type="reaction ID" value="UER00497"/>
</dbReference>
<dbReference type="NCBIfam" id="TIGR00492">
    <property type="entry name" value="alr"/>
    <property type="match status" value="1"/>
</dbReference>
<dbReference type="EC" id="5.1.1.1" evidence="4"/>
<dbReference type="PRINTS" id="PR00992">
    <property type="entry name" value="ALARACEMASE"/>
</dbReference>
<dbReference type="InterPro" id="IPR009006">
    <property type="entry name" value="Ala_racemase/Decarboxylase_C"/>
</dbReference>
<evidence type="ECO:0000256" key="2">
    <source>
        <dbReference type="ARBA" id="ARBA00022898"/>
    </source>
</evidence>
<feature type="binding site" evidence="4 6">
    <location>
        <position position="317"/>
    </location>
    <ligand>
        <name>substrate</name>
    </ligand>
</feature>
<evidence type="ECO:0000313" key="8">
    <source>
        <dbReference type="Proteomes" id="UP000181728"/>
    </source>
</evidence>
<comment type="function">
    <text evidence="4">Catalyzes the interconversion of L-alanine and D-alanine. May also act on other amino acids.</text>
</comment>
<evidence type="ECO:0000256" key="5">
    <source>
        <dbReference type="PIRSR" id="PIRSR600821-50"/>
    </source>
</evidence>
<name>A0A6H3GV88_OENOE</name>
<keyword evidence="2 4" id="KW-0663">Pyridoxal phosphate</keyword>
<evidence type="ECO:0000256" key="3">
    <source>
        <dbReference type="ARBA" id="ARBA00023235"/>
    </source>
</evidence>
<feature type="binding site" evidence="4 6">
    <location>
        <position position="134"/>
    </location>
    <ligand>
        <name>substrate</name>
    </ligand>
</feature>
<dbReference type="SUPFAM" id="SSF50621">
    <property type="entry name" value="Alanine racemase C-terminal domain-like"/>
    <property type="match status" value="1"/>
</dbReference>
<dbReference type="Pfam" id="PF00842">
    <property type="entry name" value="Ala_racemase_C"/>
    <property type="match status" value="1"/>
</dbReference>
<feature type="modified residue" description="N6-(pyridoxal phosphate)lysine" evidence="4 5">
    <location>
        <position position="39"/>
    </location>
</feature>
<comment type="similarity">
    <text evidence="4">Belongs to the alanine racemase family.</text>
</comment>
<dbReference type="AlphaFoldDB" id="A0A6H3GV88"/>
<dbReference type="InterPro" id="IPR000821">
    <property type="entry name" value="Ala_racemase"/>
</dbReference>
<dbReference type="InterPro" id="IPR020622">
    <property type="entry name" value="Ala_racemase_pyridoxalP-BS"/>
</dbReference>
<dbReference type="GO" id="GO:0030632">
    <property type="term" value="P:D-alanine biosynthetic process"/>
    <property type="evidence" value="ECO:0007669"/>
    <property type="project" value="UniProtKB-UniRule"/>
</dbReference>
<dbReference type="GO" id="GO:0005829">
    <property type="term" value="C:cytosol"/>
    <property type="evidence" value="ECO:0007669"/>
    <property type="project" value="TreeGrafter"/>
</dbReference>
<dbReference type="InterPro" id="IPR029066">
    <property type="entry name" value="PLP-binding_barrel"/>
</dbReference>